<dbReference type="Pfam" id="PF15684">
    <property type="entry name" value="AROS"/>
    <property type="match status" value="1"/>
</dbReference>
<reference evidence="4" key="1">
    <citation type="submission" date="2016-04" db="UniProtKB">
        <authorList>
            <consortium name="WormBaseParasite"/>
        </authorList>
    </citation>
    <scope>IDENTIFICATION</scope>
</reference>
<dbReference type="Proteomes" id="UP000038040">
    <property type="component" value="Unplaced"/>
</dbReference>
<name>A0A0N4UEI4_DRAME</name>
<reference evidence="1 3" key="2">
    <citation type="submission" date="2018-11" db="EMBL/GenBank/DDBJ databases">
        <authorList>
            <consortium name="Pathogen Informatics"/>
        </authorList>
    </citation>
    <scope>NUCLEOTIDE SEQUENCE [LARGE SCALE GENOMIC DNA]</scope>
</reference>
<dbReference type="EMBL" id="UYYG01000008">
    <property type="protein sequence ID" value="VDN50812.1"/>
    <property type="molecule type" value="Genomic_DNA"/>
</dbReference>
<sequence>MSRSLLINSLDLVEKFDGVKWVRRGESGKGLPSRLRVSLGRAKHSLVSANKKLDFDEETSELIELSKNKRSSKFDHLSSKIPKNSSIIEEYRNRKKIDKFKRNLKYMQYSMNNHLDSKLTTQILDYIKESDKTRREFFQNIRQGQCGSKELNLRRLKKKNTSFFTDEDFNQVGQSQSQMNMVGYD</sequence>
<organism evidence="2 4">
    <name type="scientific">Dracunculus medinensis</name>
    <name type="common">Guinea worm</name>
    <dbReference type="NCBI Taxonomy" id="318479"/>
    <lineage>
        <taxon>Eukaryota</taxon>
        <taxon>Metazoa</taxon>
        <taxon>Ecdysozoa</taxon>
        <taxon>Nematoda</taxon>
        <taxon>Chromadorea</taxon>
        <taxon>Rhabditida</taxon>
        <taxon>Spirurina</taxon>
        <taxon>Dracunculoidea</taxon>
        <taxon>Dracunculidae</taxon>
        <taxon>Dracunculus</taxon>
    </lineage>
</organism>
<keyword evidence="3" id="KW-1185">Reference proteome</keyword>
<evidence type="ECO:0000313" key="3">
    <source>
        <dbReference type="Proteomes" id="UP000274756"/>
    </source>
</evidence>
<evidence type="ECO:0000313" key="2">
    <source>
        <dbReference type="Proteomes" id="UP000038040"/>
    </source>
</evidence>
<dbReference type="AlphaFoldDB" id="A0A0N4UEI4"/>
<protein>
    <submittedName>
        <fullName evidence="4">Active regulator of SIRT1</fullName>
    </submittedName>
</protein>
<evidence type="ECO:0000313" key="1">
    <source>
        <dbReference type="EMBL" id="VDN50812.1"/>
    </source>
</evidence>
<dbReference type="InterPro" id="IPR023262">
    <property type="entry name" value="AROS"/>
</dbReference>
<evidence type="ECO:0000313" key="4">
    <source>
        <dbReference type="WBParaSite" id="DME_0000579101-mRNA-1"/>
    </source>
</evidence>
<proteinExistence type="predicted"/>
<accession>A0A0N4UEI4</accession>
<dbReference type="WBParaSite" id="DME_0000579101-mRNA-1">
    <property type="protein sequence ID" value="DME_0000579101-mRNA-1"/>
    <property type="gene ID" value="DME_0000579101"/>
</dbReference>
<gene>
    <name evidence="1" type="ORF">DME_LOCUS785</name>
</gene>
<dbReference type="Proteomes" id="UP000274756">
    <property type="component" value="Unassembled WGS sequence"/>
</dbReference>